<dbReference type="GO" id="GO:0005506">
    <property type="term" value="F:iron ion binding"/>
    <property type="evidence" value="ECO:0007669"/>
    <property type="project" value="InterPro"/>
</dbReference>
<evidence type="ECO:0000256" key="8">
    <source>
        <dbReference type="RuleBase" id="RU000461"/>
    </source>
</evidence>
<evidence type="ECO:0000256" key="5">
    <source>
        <dbReference type="ARBA" id="ARBA00023002"/>
    </source>
</evidence>
<dbReference type="Proteomes" id="UP000754644">
    <property type="component" value="Unassembled WGS sequence"/>
</dbReference>
<evidence type="ECO:0000256" key="4">
    <source>
        <dbReference type="ARBA" id="ARBA00022723"/>
    </source>
</evidence>
<comment type="cofactor">
    <cofactor evidence="1">
        <name>heme</name>
        <dbReference type="ChEBI" id="CHEBI:30413"/>
    </cofactor>
</comment>
<dbReference type="PROSITE" id="PS00086">
    <property type="entry name" value="CYTOCHROME_P450"/>
    <property type="match status" value="1"/>
</dbReference>
<dbReference type="GO" id="GO:0004497">
    <property type="term" value="F:monooxygenase activity"/>
    <property type="evidence" value="ECO:0007669"/>
    <property type="project" value="UniProtKB-KW"/>
</dbReference>
<evidence type="ECO:0000256" key="6">
    <source>
        <dbReference type="ARBA" id="ARBA00023004"/>
    </source>
</evidence>
<dbReference type="GO" id="GO:0016705">
    <property type="term" value="F:oxidoreductase activity, acting on paired donors, with incorporation or reduction of molecular oxygen"/>
    <property type="evidence" value="ECO:0007669"/>
    <property type="project" value="InterPro"/>
</dbReference>
<evidence type="ECO:0000256" key="7">
    <source>
        <dbReference type="ARBA" id="ARBA00023033"/>
    </source>
</evidence>
<sequence>MSEAEAVAEENPYERYRYLRREQPVFQEDPTGPWTVARHADVMLALRDQNTFSSDVSLRPAEEKLIRPSMLFSDPPVHNRLRKLVSYAFKPGFVENQRDLITARCEDLVIAMSQQKEVDLVDALAAPLPVTVIAEMLGVAGGDMRQFKAWSDKIFSNIADLLFAQPSAEVDKARIEMDDYFLERIANLRRRPEDNLLSRLVETETDVGKLTDQELLSFCGLLLIAGNETTTGLITASVRVFDEMPETFLQVKQRPELIPTFVEEALRYYSPFSATIRRTTCATELGGQQIPQGALVVLLIASANRDESVFDRPDEFVIDRQPNPHVAFGFGIHNCLGAHLARLEGQIAIASMVKHLSAIRLAPGEVPAPGQLGGPSHLRVSIEKV</sequence>
<dbReference type="InterPro" id="IPR001128">
    <property type="entry name" value="Cyt_P450"/>
</dbReference>
<evidence type="ECO:0000313" key="10">
    <source>
        <dbReference type="Proteomes" id="UP000754644"/>
    </source>
</evidence>
<dbReference type="GO" id="GO:0020037">
    <property type="term" value="F:heme binding"/>
    <property type="evidence" value="ECO:0007669"/>
    <property type="project" value="InterPro"/>
</dbReference>
<evidence type="ECO:0000256" key="2">
    <source>
        <dbReference type="ARBA" id="ARBA00010617"/>
    </source>
</evidence>
<keyword evidence="5 8" id="KW-0560">Oxidoreductase</keyword>
<organism evidence="9 10">
    <name type="scientific">SAR86 cluster bacterium</name>
    <dbReference type="NCBI Taxonomy" id="2030880"/>
    <lineage>
        <taxon>Bacteria</taxon>
        <taxon>Pseudomonadati</taxon>
        <taxon>Pseudomonadota</taxon>
        <taxon>Gammaproteobacteria</taxon>
        <taxon>SAR86 cluster</taxon>
    </lineage>
</organism>
<evidence type="ECO:0000256" key="1">
    <source>
        <dbReference type="ARBA" id="ARBA00001971"/>
    </source>
</evidence>
<dbReference type="InterPro" id="IPR036396">
    <property type="entry name" value="Cyt_P450_sf"/>
</dbReference>
<gene>
    <name evidence="9" type="ORF">HQ497_08940</name>
</gene>
<accession>A0A972VWB6</accession>
<dbReference type="EMBL" id="JABMOJ010000333">
    <property type="protein sequence ID" value="NQV65479.1"/>
    <property type="molecule type" value="Genomic_DNA"/>
</dbReference>
<evidence type="ECO:0000313" key="9">
    <source>
        <dbReference type="EMBL" id="NQV65479.1"/>
    </source>
</evidence>
<dbReference type="InterPro" id="IPR002397">
    <property type="entry name" value="Cyt_P450_B"/>
</dbReference>
<keyword evidence="6 8" id="KW-0408">Iron</keyword>
<dbReference type="FunFam" id="1.10.630.10:FF:000018">
    <property type="entry name" value="Cytochrome P450 monooxygenase"/>
    <property type="match status" value="1"/>
</dbReference>
<dbReference type="CDD" id="cd11032">
    <property type="entry name" value="P450_EryK-like"/>
    <property type="match status" value="1"/>
</dbReference>
<reference evidence="9" key="1">
    <citation type="submission" date="2020-05" db="EMBL/GenBank/DDBJ databases">
        <title>Sulfur intermediates as new biogeochemical hubs in an aquatic model microbial ecosystem.</title>
        <authorList>
            <person name="Vigneron A."/>
        </authorList>
    </citation>
    <scope>NUCLEOTIDE SEQUENCE</scope>
    <source>
        <strain evidence="9">Bin.250</strain>
    </source>
</reference>
<dbReference type="Pfam" id="PF00067">
    <property type="entry name" value="p450"/>
    <property type="match status" value="1"/>
</dbReference>
<protein>
    <submittedName>
        <fullName evidence="9">Cytochrome P450</fullName>
    </submittedName>
</protein>
<dbReference type="SUPFAM" id="SSF48264">
    <property type="entry name" value="Cytochrome P450"/>
    <property type="match status" value="1"/>
</dbReference>
<dbReference type="InterPro" id="IPR017972">
    <property type="entry name" value="Cyt_P450_CS"/>
</dbReference>
<dbReference type="PRINTS" id="PR00359">
    <property type="entry name" value="BP450"/>
</dbReference>
<proteinExistence type="inferred from homology"/>
<keyword evidence="3 8" id="KW-0349">Heme</keyword>
<dbReference type="PANTHER" id="PTHR46696:SF1">
    <property type="entry name" value="CYTOCHROME P450 YJIB-RELATED"/>
    <property type="match status" value="1"/>
</dbReference>
<name>A0A972VWB6_9GAMM</name>
<evidence type="ECO:0000256" key="3">
    <source>
        <dbReference type="ARBA" id="ARBA00022617"/>
    </source>
</evidence>
<comment type="caution">
    <text evidence="9">The sequence shown here is derived from an EMBL/GenBank/DDBJ whole genome shotgun (WGS) entry which is preliminary data.</text>
</comment>
<keyword evidence="4 8" id="KW-0479">Metal-binding</keyword>
<comment type="similarity">
    <text evidence="2 8">Belongs to the cytochrome P450 family.</text>
</comment>
<dbReference type="Gene3D" id="1.10.630.10">
    <property type="entry name" value="Cytochrome P450"/>
    <property type="match status" value="1"/>
</dbReference>
<keyword evidence="7 8" id="KW-0503">Monooxygenase</keyword>
<dbReference type="PANTHER" id="PTHR46696">
    <property type="entry name" value="P450, PUTATIVE (EUROFUNG)-RELATED"/>
    <property type="match status" value="1"/>
</dbReference>
<dbReference type="AlphaFoldDB" id="A0A972VWB6"/>